<organism evidence="1 2">
    <name type="scientific">Brachybacterium alimentarium</name>
    <dbReference type="NCBI Taxonomy" id="47845"/>
    <lineage>
        <taxon>Bacteria</taxon>
        <taxon>Bacillati</taxon>
        <taxon>Actinomycetota</taxon>
        <taxon>Actinomycetes</taxon>
        <taxon>Micrococcales</taxon>
        <taxon>Dermabacteraceae</taxon>
        <taxon>Brachybacterium</taxon>
    </lineage>
</organism>
<evidence type="ECO:0000313" key="1">
    <source>
        <dbReference type="EMBL" id="PCC37793.1"/>
    </source>
</evidence>
<comment type="caution">
    <text evidence="1">The sequence shown here is derived from an EMBL/GenBank/DDBJ whole genome shotgun (WGS) entry which is preliminary data.</text>
</comment>
<reference evidence="1 2" key="1">
    <citation type="journal article" date="2017" name="Elife">
        <title>Extensive horizontal gene transfer in cheese-associated bacteria.</title>
        <authorList>
            <person name="Bonham K.S."/>
            <person name="Wolfe B.E."/>
            <person name="Dutton R.J."/>
        </authorList>
    </citation>
    <scope>NUCLEOTIDE SEQUENCE [LARGE SCALE GENOMIC DNA]</scope>
    <source>
        <strain evidence="1 2">341_9</strain>
    </source>
</reference>
<accession>A0A2A3YEN2</accession>
<gene>
    <name evidence="1" type="ORF">CIK66_17405</name>
</gene>
<dbReference type="Proteomes" id="UP000218598">
    <property type="component" value="Unassembled WGS sequence"/>
</dbReference>
<keyword evidence="2" id="KW-1185">Reference proteome</keyword>
<dbReference type="AlphaFoldDB" id="A0A2A3YEN2"/>
<proteinExistence type="predicted"/>
<evidence type="ECO:0000313" key="2">
    <source>
        <dbReference type="Proteomes" id="UP000218598"/>
    </source>
</evidence>
<name>A0A2A3YEN2_9MICO</name>
<dbReference type="EMBL" id="NRGR01000037">
    <property type="protein sequence ID" value="PCC37793.1"/>
    <property type="molecule type" value="Genomic_DNA"/>
</dbReference>
<protein>
    <submittedName>
        <fullName evidence="1">Uncharacterized protein</fullName>
    </submittedName>
</protein>
<sequence>MGELCTADETSSGRTILQTEWIQTFGERKSTVSSTTACDRVSIFHTQPQVALGKPSDEEAQPKGIVD</sequence>